<name>A0ACB0JMP0_TRIPR</name>
<reference evidence="1" key="1">
    <citation type="submission" date="2023-10" db="EMBL/GenBank/DDBJ databases">
        <authorList>
            <person name="Rodriguez Cubillos JULIANA M."/>
            <person name="De Vega J."/>
        </authorList>
    </citation>
    <scope>NUCLEOTIDE SEQUENCE</scope>
</reference>
<evidence type="ECO:0000313" key="1">
    <source>
        <dbReference type="EMBL" id="CAJ2646387.1"/>
    </source>
</evidence>
<proteinExistence type="predicted"/>
<dbReference type="EMBL" id="CASHSV030000109">
    <property type="protein sequence ID" value="CAJ2646387.1"/>
    <property type="molecule type" value="Genomic_DNA"/>
</dbReference>
<evidence type="ECO:0000313" key="2">
    <source>
        <dbReference type="Proteomes" id="UP001177021"/>
    </source>
</evidence>
<accession>A0ACB0JMP0</accession>
<keyword evidence="2" id="KW-1185">Reference proteome</keyword>
<organism evidence="1 2">
    <name type="scientific">Trifolium pratense</name>
    <name type="common">Red clover</name>
    <dbReference type="NCBI Taxonomy" id="57577"/>
    <lineage>
        <taxon>Eukaryota</taxon>
        <taxon>Viridiplantae</taxon>
        <taxon>Streptophyta</taxon>
        <taxon>Embryophyta</taxon>
        <taxon>Tracheophyta</taxon>
        <taxon>Spermatophyta</taxon>
        <taxon>Magnoliopsida</taxon>
        <taxon>eudicotyledons</taxon>
        <taxon>Gunneridae</taxon>
        <taxon>Pentapetalae</taxon>
        <taxon>rosids</taxon>
        <taxon>fabids</taxon>
        <taxon>Fabales</taxon>
        <taxon>Fabaceae</taxon>
        <taxon>Papilionoideae</taxon>
        <taxon>50 kb inversion clade</taxon>
        <taxon>NPAAA clade</taxon>
        <taxon>Hologalegina</taxon>
        <taxon>IRL clade</taxon>
        <taxon>Trifolieae</taxon>
        <taxon>Trifolium</taxon>
    </lineage>
</organism>
<comment type="caution">
    <text evidence="1">The sequence shown here is derived from an EMBL/GenBank/DDBJ whole genome shotgun (WGS) entry which is preliminary data.</text>
</comment>
<sequence length="71" mass="7826">MDSSKIFNYYITSAVIVPISRIVRICCQQFSSVNGSIILDTLGLSLSSSKRSVVSEEHEEPTGLNFIEAML</sequence>
<dbReference type="Proteomes" id="UP001177021">
    <property type="component" value="Unassembled WGS sequence"/>
</dbReference>
<gene>
    <name evidence="1" type="ORF">MILVUS5_LOCUS15105</name>
</gene>
<protein>
    <submittedName>
        <fullName evidence="1">Uncharacterized protein</fullName>
    </submittedName>
</protein>